<evidence type="ECO:0000259" key="8">
    <source>
        <dbReference type="PROSITE" id="PS50850"/>
    </source>
</evidence>
<dbReference type="PANTHER" id="PTHR23517:SF2">
    <property type="entry name" value="MULTIDRUG RESISTANCE PROTEIN MDTH"/>
    <property type="match status" value="1"/>
</dbReference>
<dbReference type="Proteomes" id="UP000031838">
    <property type="component" value="Chromosome 2"/>
</dbReference>
<accession>A0A0B6S7F5</accession>
<feature type="domain" description="Major facilitator superfamily (MFS) profile" evidence="8">
    <location>
        <begin position="16"/>
        <end position="401"/>
    </location>
</feature>
<dbReference type="InterPro" id="IPR036259">
    <property type="entry name" value="MFS_trans_sf"/>
</dbReference>
<dbReference type="InterPro" id="IPR020846">
    <property type="entry name" value="MFS_dom"/>
</dbReference>
<dbReference type="InterPro" id="IPR050171">
    <property type="entry name" value="MFS_Transporters"/>
</dbReference>
<protein>
    <submittedName>
        <fullName evidence="9">Putative major facilitator superfamily MFS-1 transporter</fullName>
    </submittedName>
</protein>
<dbReference type="KEGG" id="bpla:bpln_2g00890"/>
<evidence type="ECO:0000256" key="5">
    <source>
        <dbReference type="ARBA" id="ARBA00022989"/>
    </source>
</evidence>
<keyword evidence="5 7" id="KW-1133">Transmembrane helix</keyword>
<feature type="transmembrane region" description="Helical" evidence="7">
    <location>
        <begin position="49"/>
        <end position="71"/>
    </location>
</feature>
<keyword evidence="2" id="KW-0813">Transport</keyword>
<evidence type="ECO:0000256" key="2">
    <source>
        <dbReference type="ARBA" id="ARBA00022448"/>
    </source>
</evidence>
<evidence type="ECO:0000256" key="3">
    <source>
        <dbReference type="ARBA" id="ARBA00022475"/>
    </source>
</evidence>
<reference evidence="10" key="1">
    <citation type="submission" date="2011-03" db="EMBL/GenBank/DDBJ databases">
        <authorList>
            <person name="Voget S."/>
            <person name="Streit W.R."/>
            <person name="Jaeger K.E."/>
            <person name="Daniel R."/>
        </authorList>
    </citation>
    <scope>NUCLEOTIDE SEQUENCE [LARGE SCALE GENOMIC DNA]</scope>
    <source>
        <strain evidence="10">PG1</strain>
    </source>
</reference>
<keyword evidence="6 7" id="KW-0472">Membrane</keyword>
<comment type="subcellular location">
    <subcellularLocation>
        <location evidence="1">Cell membrane</location>
        <topology evidence="1">Multi-pass membrane protein</topology>
    </subcellularLocation>
</comment>
<dbReference type="Pfam" id="PF07690">
    <property type="entry name" value="MFS_1"/>
    <property type="match status" value="1"/>
</dbReference>
<evidence type="ECO:0000256" key="7">
    <source>
        <dbReference type="SAM" id="Phobius"/>
    </source>
</evidence>
<dbReference type="KEGG" id="bgp:BGL_2c00880"/>
<dbReference type="SUPFAM" id="SSF103473">
    <property type="entry name" value="MFS general substrate transporter"/>
    <property type="match status" value="1"/>
</dbReference>
<feature type="transmembrane region" description="Helical" evidence="7">
    <location>
        <begin position="377"/>
        <end position="393"/>
    </location>
</feature>
<feature type="transmembrane region" description="Helical" evidence="7">
    <location>
        <begin position="256"/>
        <end position="277"/>
    </location>
</feature>
<dbReference type="Gene3D" id="1.20.1250.20">
    <property type="entry name" value="MFS general substrate transporter like domains"/>
    <property type="match status" value="1"/>
</dbReference>
<feature type="transmembrane region" description="Helical" evidence="7">
    <location>
        <begin position="212"/>
        <end position="236"/>
    </location>
</feature>
<evidence type="ECO:0000313" key="10">
    <source>
        <dbReference type="Proteomes" id="UP000031838"/>
    </source>
</evidence>
<dbReference type="RefSeq" id="WP_042626873.1">
    <property type="nucleotide sequence ID" value="NZ_BSTO01000007.1"/>
</dbReference>
<feature type="transmembrane region" description="Helical" evidence="7">
    <location>
        <begin position="20"/>
        <end position="43"/>
    </location>
</feature>
<name>A0A0B6S7F5_BURPL</name>
<proteinExistence type="predicted"/>
<feature type="transmembrane region" description="Helical" evidence="7">
    <location>
        <begin position="346"/>
        <end position="365"/>
    </location>
</feature>
<dbReference type="PROSITE" id="PS50850">
    <property type="entry name" value="MFS"/>
    <property type="match status" value="1"/>
</dbReference>
<dbReference type="EMBL" id="CP002581">
    <property type="protein sequence ID" value="AJK48186.1"/>
    <property type="molecule type" value="Genomic_DNA"/>
</dbReference>
<dbReference type="PANTHER" id="PTHR23517">
    <property type="entry name" value="RESISTANCE PROTEIN MDTM, PUTATIVE-RELATED-RELATED"/>
    <property type="match status" value="1"/>
</dbReference>
<evidence type="ECO:0000256" key="6">
    <source>
        <dbReference type="ARBA" id="ARBA00023136"/>
    </source>
</evidence>
<feature type="transmembrane region" description="Helical" evidence="7">
    <location>
        <begin position="107"/>
        <end position="129"/>
    </location>
</feature>
<feature type="transmembrane region" description="Helical" evidence="7">
    <location>
        <begin position="311"/>
        <end position="334"/>
    </location>
</feature>
<organism evidence="9 10">
    <name type="scientific">Burkholderia plantarii</name>
    <dbReference type="NCBI Taxonomy" id="41899"/>
    <lineage>
        <taxon>Bacteria</taxon>
        <taxon>Pseudomonadati</taxon>
        <taxon>Pseudomonadota</taxon>
        <taxon>Betaproteobacteria</taxon>
        <taxon>Burkholderiales</taxon>
        <taxon>Burkholderiaceae</taxon>
        <taxon>Burkholderia</taxon>
    </lineage>
</organism>
<dbReference type="GO" id="GO:0005886">
    <property type="term" value="C:plasma membrane"/>
    <property type="evidence" value="ECO:0007669"/>
    <property type="project" value="UniProtKB-SubCell"/>
</dbReference>
<dbReference type="GO" id="GO:0022857">
    <property type="term" value="F:transmembrane transporter activity"/>
    <property type="evidence" value="ECO:0007669"/>
    <property type="project" value="InterPro"/>
</dbReference>
<keyword evidence="4 7" id="KW-0812">Transmembrane</keyword>
<evidence type="ECO:0000256" key="1">
    <source>
        <dbReference type="ARBA" id="ARBA00004651"/>
    </source>
</evidence>
<dbReference type="InterPro" id="IPR011701">
    <property type="entry name" value="MFS"/>
</dbReference>
<reference evidence="9 10" key="2">
    <citation type="journal article" date="2016" name="Appl. Microbiol. Biotechnol.">
        <title>Mutations improving production and secretion of extracellular lipase by Burkholderia glumae PG1.</title>
        <authorList>
            <person name="Knapp A."/>
            <person name="Voget S."/>
            <person name="Gao R."/>
            <person name="Zaburannyi N."/>
            <person name="Krysciak D."/>
            <person name="Breuer M."/>
            <person name="Hauer B."/>
            <person name="Streit W.R."/>
            <person name="Muller R."/>
            <person name="Daniel R."/>
            <person name="Jaeger K.E."/>
        </authorList>
    </citation>
    <scope>NUCLEOTIDE SEQUENCE [LARGE SCALE GENOMIC DNA]</scope>
    <source>
        <strain evidence="9 10">PG1</strain>
    </source>
</reference>
<evidence type="ECO:0000256" key="4">
    <source>
        <dbReference type="ARBA" id="ARBA00022692"/>
    </source>
</evidence>
<feature type="transmembrane region" description="Helical" evidence="7">
    <location>
        <begin position="141"/>
        <end position="165"/>
    </location>
</feature>
<keyword evidence="10" id="KW-1185">Reference proteome</keyword>
<dbReference type="CDD" id="cd17329">
    <property type="entry name" value="MFS_MdtH_MDR_like"/>
    <property type="match status" value="1"/>
</dbReference>
<feature type="transmembrane region" description="Helical" evidence="7">
    <location>
        <begin position="83"/>
        <end position="101"/>
    </location>
</feature>
<feature type="transmembrane region" description="Helical" evidence="7">
    <location>
        <begin position="171"/>
        <end position="191"/>
    </location>
</feature>
<sequence length="410" mass="44142">MSRVFTLQRFRTFTPEIHLVLMGTFFVRMAYFMVWPFLAVILYRNFQLSATTIGLMLTCASLLGAAAGLLSGYYSDRTGRRRVILAGCALGALAFFALAAAGHPVTYLLAIAGVSVGNALLESTSKALIGDKIADRKDRELAFYVRYFMINAGAAVGALIGVWVGLSGKQWAFGVTGGVYVAYWLMLVAWLRDGTPRAAQAQRVKPGFGQACAQVFMDRVFLMLLLSNIAMAFVYANFDSTLVQYLTRSHAPQLMAMISTLVAVNAATVIFGQFPILRLMESLPPRQRIVIGVLLMCVSQALFAVSPVTSLIGFVLATFVLSVGELIAFPTFSVEVDRNTPDHLRGTYFGASNLYSLGTAIAPLLGGLSLDIFGGRPLYLGLAVLCAVVAHLNRDTVASASLRGAGKGQE</sequence>
<evidence type="ECO:0000313" key="9">
    <source>
        <dbReference type="EMBL" id="AJK48186.1"/>
    </source>
</evidence>
<gene>
    <name evidence="9" type="ORF">BGL_2c00880</name>
</gene>
<keyword evidence="3" id="KW-1003">Cell membrane</keyword>
<feature type="transmembrane region" description="Helical" evidence="7">
    <location>
        <begin position="289"/>
        <end position="305"/>
    </location>
</feature>
<dbReference type="AlphaFoldDB" id="A0A0B6S7F5"/>
<dbReference type="HOGENOM" id="CLU_001265_60_0_4"/>